<dbReference type="SUPFAM" id="SSF82714">
    <property type="entry name" value="Multidrug efflux transporter AcrB TolC docking domain, DN and DC subdomains"/>
    <property type="match status" value="2"/>
</dbReference>
<dbReference type="Gene3D" id="3.30.70.1440">
    <property type="entry name" value="Multidrug efflux transporter AcrB pore domain"/>
    <property type="match status" value="1"/>
</dbReference>
<feature type="transmembrane region" description="Helical" evidence="1">
    <location>
        <begin position="360"/>
        <end position="380"/>
    </location>
</feature>
<dbReference type="RefSeq" id="WP_153664109.1">
    <property type="nucleotide sequence ID" value="NZ_JAAIKR010000010.1"/>
</dbReference>
<dbReference type="SUPFAM" id="SSF82693">
    <property type="entry name" value="Multidrug efflux transporter AcrB pore domain, PN1, PN2, PC1 and PC2 subdomains"/>
    <property type="match status" value="3"/>
</dbReference>
<feature type="transmembrane region" description="Helical" evidence="1">
    <location>
        <begin position="463"/>
        <end position="485"/>
    </location>
</feature>
<dbReference type="Proteomes" id="UP000811844">
    <property type="component" value="Unassembled WGS sequence"/>
</dbReference>
<feature type="transmembrane region" description="Helical" evidence="1">
    <location>
        <begin position="524"/>
        <end position="543"/>
    </location>
</feature>
<comment type="caution">
    <text evidence="2">The sequence shown here is derived from an EMBL/GenBank/DDBJ whole genome shotgun (WGS) entry which is preliminary data.</text>
</comment>
<feature type="transmembrane region" description="Helical" evidence="1">
    <location>
        <begin position="980"/>
        <end position="1001"/>
    </location>
</feature>
<organism evidence="2 3">
    <name type="scientific">Shewanella intestini</name>
    <dbReference type="NCBI Taxonomy" id="2017544"/>
    <lineage>
        <taxon>Bacteria</taxon>
        <taxon>Pseudomonadati</taxon>
        <taxon>Pseudomonadota</taxon>
        <taxon>Gammaproteobacteria</taxon>
        <taxon>Alteromonadales</taxon>
        <taxon>Shewanellaceae</taxon>
        <taxon>Shewanella</taxon>
    </lineage>
</organism>
<keyword evidence="3" id="KW-1185">Reference proteome</keyword>
<keyword evidence="1" id="KW-1133">Transmembrane helix</keyword>
<feature type="transmembrane region" description="Helical" evidence="1">
    <location>
        <begin position="954"/>
        <end position="974"/>
    </location>
</feature>
<feature type="transmembrane region" description="Helical" evidence="1">
    <location>
        <begin position="879"/>
        <end position="899"/>
    </location>
</feature>
<dbReference type="Gene3D" id="3.30.2090.10">
    <property type="entry name" value="Multidrug efflux transporter AcrB TolC docking domain, DN and DC subdomains"/>
    <property type="match status" value="2"/>
</dbReference>
<feature type="transmembrane region" description="Helical" evidence="1">
    <location>
        <begin position="905"/>
        <end position="926"/>
    </location>
</feature>
<dbReference type="EMBL" id="JAAIKR010000010">
    <property type="protein sequence ID" value="MBR9728536.1"/>
    <property type="molecule type" value="Genomic_DNA"/>
</dbReference>
<dbReference type="PRINTS" id="PR00702">
    <property type="entry name" value="ACRIFLAVINRP"/>
</dbReference>
<reference evidence="2 3" key="1">
    <citation type="submission" date="2020-02" db="EMBL/GenBank/DDBJ databases">
        <title>Shewanella WXL01 sp. nov., a marine bacterium isolated from green algae in Luhuitou Fringing Reef (Northern South China Sea).</title>
        <authorList>
            <person name="Wang X."/>
        </authorList>
    </citation>
    <scope>NUCLEOTIDE SEQUENCE [LARGE SCALE GENOMIC DNA]</scope>
    <source>
        <strain evidence="2 3">MCCC 1A01895</strain>
    </source>
</reference>
<feature type="transmembrane region" description="Helical" evidence="1">
    <location>
        <begin position="334"/>
        <end position="353"/>
    </location>
</feature>
<keyword evidence="1" id="KW-0812">Transmembrane</keyword>
<keyword evidence="1" id="KW-0472">Membrane</keyword>
<proteinExistence type="predicted"/>
<feature type="transmembrane region" description="Helical" evidence="1">
    <location>
        <begin position="386"/>
        <end position="411"/>
    </location>
</feature>
<evidence type="ECO:0000313" key="3">
    <source>
        <dbReference type="Proteomes" id="UP000811844"/>
    </source>
</evidence>
<feature type="transmembrane region" description="Helical" evidence="1">
    <location>
        <begin position="853"/>
        <end position="872"/>
    </location>
</feature>
<sequence length="1038" mass="113095">MWLSDVSVKRPVVAIVLSLLLTVFGLVSLSKLSIREMPDVESPVVTVMTTYPGASASIMESQVTTTLEDQLTGISGIDDITSVTRNGMSRVTITFLLGWNLTEGVSDVRDAVSRAQRRLPDEANDPIVSKDNGSGSPSIYVNLSSSEMDRTQLTDYSKRVLEDKFNLISGVSSVSIMGGLNKVMYVQLKPELMAGRNVTANDIVAALKKENLETPGGEVRNDTTVMAVRTARLYNHPEDFDYLVVRTTDDGKPVYLKDVAKVFIGAKNENSTFKSDGVVNLSLGIVAQSDANPLDVAKLIHQQVDNMQQFLPKGTALVVDYDSTVFISHSIKEVYNTLLITAALVILVLYIFIGQVRATLIPAVTVPVSLIAAFIAANSLGFSVNLLTLMALILAIGLVVDDAIVVVENIFHHIEKGEPPILAAYKGTREVGFAVMATTAVLVMVFLPISFMDGMVGLLFTEFSVMLAVSVLFSSLVALTLTPVLGSKILKNNVKPNRFNRFIDTVFNRLEVYYRRGVARALRFKYVAPLVILACIVGSGWLLKQVPSQLAPQEDRGVIFAFVKGAEGTSYNRMSKNMDLVQARLMPLLGNGVIRSFSTQAPAFGGRAGDQTGFVIIQLENWKSRDKNAQQALNMVAKALHGLPDVKVRPMLPGFRGHSSEPVQFVLGGSNYKELFKWAQVLQQAADASPILDGADLNYAETTPELLVTVDRQRAAELGVSVADVSDTLEIMLGGRTETTYIDRGKEYDVYLRGNEDSFNSVSDLSQIYLRTSKGKLITLDSITHVEEVASAHRLSHVDKQKSITLSANLGEGYTLGEALDFLDQQAIDKLPKDINIAYTGESKQFKENQSSVFMVFGLALLIAYLVLAAQFESFINPLVVMFTVPMGVFGGFFGLYLTGQGFNIYSQIGTIMLIGMVTKNGILIVEFANQLRDKGVALEQAIVDASARRLRPILMTTFTTLFGAMPLILSTGAGSESRIAVGTVVFFGMAFATVVTLFVIPAMYRLLSAATHSPGYVEKQLTQAIEAQQRQLDEAKT</sequence>
<dbReference type="NCBIfam" id="NF033617">
    <property type="entry name" value="RND_permease_2"/>
    <property type="match status" value="1"/>
</dbReference>
<protein>
    <submittedName>
        <fullName evidence="2">Efflux RND transporter permease subunit</fullName>
    </submittedName>
</protein>
<accession>A0ABS5I3D5</accession>
<dbReference type="SUPFAM" id="SSF82866">
    <property type="entry name" value="Multidrug efflux transporter AcrB transmembrane domain"/>
    <property type="match status" value="2"/>
</dbReference>
<feature type="transmembrane region" description="Helical" evidence="1">
    <location>
        <begin position="431"/>
        <end position="451"/>
    </location>
</feature>
<evidence type="ECO:0000256" key="1">
    <source>
        <dbReference type="SAM" id="Phobius"/>
    </source>
</evidence>
<name>A0ABS5I3D5_9GAMM</name>
<dbReference type="PANTHER" id="PTHR32063:SF29">
    <property type="entry name" value="HAE1 FAMILY EFFLUX PUMP PERMEASE COMPONENT"/>
    <property type="match status" value="1"/>
</dbReference>
<evidence type="ECO:0000313" key="2">
    <source>
        <dbReference type="EMBL" id="MBR9728536.1"/>
    </source>
</evidence>
<dbReference type="Gene3D" id="3.30.70.1430">
    <property type="entry name" value="Multidrug efflux transporter AcrB pore domain"/>
    <property type="match status" value="2"/>
</dbReference>
<dbReference type="Gene3D" id="3.30.70.1320">
    <property type="entry name" value="Multidrug efflux transporter AcrB pore domain like"/>
    <property type="match status" value="1"/>
</dbReference>
<dbReference type="InterPro" id="IPR001036">
    <property type="entry name" value="Acrflvin-R"/>
</dbReference>
<gene>
    <name evidence="2" type="ORF">G3R48_11170</name>
</gene>
<dbReference type="Gene3D" id="1.20.1640.10">
    <property type="entry name" value="Multidrug efflux transporter AcrB transmembrane domain"/>
    <property type="match status" value="2"/>
</dbReference>
<dbReference type="Pfam" id="PF00873">
    <property type="entry name" value="ACR_tran"/>
    <property type="match status" value="1"/>
</dbReference>
<dbReference type="InterPro" id="IPR027463">
    <property type="entry name" value="AcrB_DN_DC_subdom"/>
</dbReference>
<dbReference type="PANTHER" id="PTHR32063">
    <property type="match status" value="1"/>
</dbReference>